<dbReference type="PANTHER" id="PTHR37539">
    <property type="entry name" value="SECRETED PROTEIN-RELATED"/>
    <property type="match status" value="1"/>
</dbReference>
<protein>
    <submittedName>
        <fullName evidence="2">DUF2236 domain-containing protein</fullName>
    </submittedName>
</protein>
<gene>
    <name evidence="2" type="ORF">K5I29_05815</name>
</gene>
<organism evidence="2 3">
    <name type="scientific">Flavobacterium agricola</name>
    <dbReference type="NCBI Taxonomy" id="2870839"/>
    <lineage>
        <taxon>Bacteria</taxon>
        <taxon>Pseudomonadati</taxon>
        <taxon>Bacteroidota</taxon>
        <taxon>Flavobacteriia</taxon>
        <taxon>Flavobacteriales</taxon>
        <taxon>Flavobacteriaceae</taxon>
        <taxon>Flavobacterium</taxon>
    </lineage>
</organism>
<keyword evidence="3" id="KW-1185">Reference proteome</keyword>
<dbReference type="InterPro" id="IPR018713">
    <property type="entry name" value="MPAB/Lcp_cat_dom"/>
</dbReference>
<dbReference type="Proteomes" id="UP001163328">
    <property type="component" value="Chromosome"/>
</dbReference>
<evidence type="ECO:0000313" key="3">
    <source>
        <dbReference type="Proteomes" id="UP001163328"/>
    </source>
</evidence>
<name>A0ABY6M477_9FLAO</name>
<sequence length="234" mass="26839">MADTVVFWVNVTGKNQLQRNQAGFYNTITTRLIHSYSRIMILKDPTWDNSKWGKPLNLWDMQATNLGFSIAFIDGLIKLGFKPTQQEINGTLHLWKYVGYLLGIPEHLLVDTEQQAADALYLWSKTQKQADADSIALAQSLYLEPKTVSFTNSTLLKNFVYQTNLGYNKLMLGNQTCTTLQIPNSKAVYWVRTIKNINKAMQKMADRSISFYSKMVQKGYQEQIKVCELYTKPT</sequence>
<dbReference type="Pfam" id="PF09995">
    <property type="entry name" value="MPAB_Lcp_cat"/>
    <property type="match status" value="1"/>
</dbReference>
<reference evidence="2" key="1">
    <citation type="submission" date="2021-08" db="EMBL/GenBank/DDBJ databases">
        <title>Flavobacterium sp. strain CC-SYL302.</title>
        <authorList>
            <person name="Lin S.-Y."/>
            <person name="Lee T.-H."/>
            <person name="Young C.-C."/>
        </authorList>
    </citation>
    <scope>NUCLEOTIDE SEQUENCE</scope>
    <source>
        <strain evidence="2">CC-SYL302</strain>
    </source>
</reference>
<dbReference type="PANTHER" id="PTHR37539:SF1">
    <property type="entry name" value="ER-BOUND OXYGENASE MPAB_MPAB'_RUBBER OXYGENASE CATALYTIC DOMAIN-CONTAINING PROTEIN"/>
    <property type="match status" value="1"/>
</dbReference>
<evidence type="ECO:0000259" key="1">
    <source>
        <dbReference type="Pfam" id="PF09995"/>
    </source>
</evidence>
<accession>A0ABY6M477</accession>
<dbReference type="RefSeq" id="WP_264434961.1">
    <property type="nucleotide sequence ID" value="NZ_CP081495.1"/>
</dbReference>
<evidence type="ECO:0000313" key="2">
    <source>
        <dbReference type="EMBL" id="UYW02410.1"/>
    </source>
</evidence>
<feature type="domain" description="ER-bound oxygenase mpaB/mpaB'/Rubber oxygenase catalytic" evidence="1">
    <location>
        <begin position="31"/>
        <end position="186"/>
    </location>
</feature>
<dbReference type="InterPro" id="IPR037473">
    <property type="entry name" value="Lcp-like"/>
</dbReference>
<dbReference type="EMBL" id="CP081495">
    <property type="protein sequence ID" value="UYW02410.1"/>
    <property type="molecule type" value="Genomic_DNA"/>
</dbReference>
<proteinExistence type="predicted"/>